<reference evidence="4" key="1">
    <citation type="journal article" date="2019" name="Int. J. Syst. Evol. Microbiol.">
        <title>The Global Catalogue of Microorganisms (GCM) 10K type strain sequencing project: providing services to taxonomists for standard genome sequencing and annotation.</title>
        <authorList>
            <consortium name="The Broad Institute Genomics Platform"/>
            <consortium name="The Broad Institute Genome Sequencing Center for Infectious Disease"/>
            <person name="Wu L."/>
            <person name="Ma J."/>
        </authorList>
    </citation>
    <scope>NUCLEOTIDE SEQUENCE [LARGE SCALE GENOMIC DNA]</scope>
    <source>
        <strain evidence="4">JCM 18204</strain>
    </source>
</reference>
<dbReference type="PROSITE" id="PS51257">
    <property type="entry name" value="PROKAR_LIPOPROTEIN"/>
    <property type="match status" value="1"/>
</dbReference>
<evidence type="ECO:0000313" key="3">
    <source>
        <dbReference type="EMBL" id="GAA4807012.1"/>
    </source>
</evidence>
<dbReference type="EMBL" id="BAABJE010000030">
    <property type="protein sequence ID" value="GAA4807012.1"/>
    <property type="molecule type" value="Genomic_DNA"/>
</dbReference>
<dbReference type="InterPro" id="IPR037126">
    <property type="entry name" value="PdaC/RsiV-like_sf"/>
</dbReference>
<proteinExistence type="predicted"/>
<keyword evidence="1" id="KW-0732">Signal</keyword>
<gene>
    <name evidence="3" type="ORF">GCM10023307_37160</name>
</gene>
<feature type="chain" id="PRO_5045077953" evidence="1">
    <location>
        <begin position="24"/>
        <end position="303"/>
    </location>
</feature>
<accession>A0ABP9CAN8</accession>
<evidence type="ECO:0000313" key="4">
    <source>
        <dbReference type="Proteomes" id="UP001499959"/>
    </source>
</evidence>
<organism evidence="3 4">
    <name type="scientific">Lysobacter hankyongensis</name>
    <dbReference type="NCBI Taxonomy" id="1176535"/>
    <lineage>
        <taxon>Bacteria</taxon>
        <taxon>Pseudomonadati</taxon>
        <taxon>Pseudomonadota</taxon>
        <taxon>Gammaproteobacteria</taxon>
        <taxon>Lysobacterales</taxon>
        <taxon>Lysobacteraceae</taxon>
        <taxon>Lysobacter</taxon>
    </lineage>
</organism>
<dbReference type="Gene3D" id="3.30.565.40">
    <property type="entry name" value="Fervidobacterium nodosum Rt17-B1 like"/>
    <property type="match status" value="1"/>
</dbReference>
<dbReference type="Pfam" id="PF13739">
    <property type="entry name" value="PdaC"/>
    <property type="match status" value="1"/>
</dbReference>
<evidence type="ECO:0000256" key="1">
    <source>
        <dbReference type="SAM" id="SignalP"/>
    </source>
</evidence>
<dbReference type="Proteomes" id="UP001499959">
    <property type="component" value="Unassembled WGS sequence"/>
</dbReference>
<keyword evidence="4" id="KW-1185">Reference proteome</keyword>
<evidence type="ECO:0000259" key="2">
    <source>
        <dbReference type="Pfam" id="PF13739"/>
    </source>
</evidence>
<dbReference type="Gene3D" id="3.90.640.20">
    <property type="entry name" value="Heat-shock cognate protein, ATPase"/>
    <property type="match status" value="1"/>
</dbReference>
<comment type="caution">
    <text evidence="3">The sequence shown here is derived from an EMBL/GenBank/DDBJ whole genome shotgun (WGS) entry which is preliminary data.</text>
</comment>
<dbReference type="InterPro" id="IPR025303">
    <property type="entry name" value="PdaC"/>
</dbReference>
<dbReference type="RefSeq" id="WP_345304870.1">
    <property type="nucleotide sequence ID" value="NZ_BAABJE010000030.1"/>
</dbReference>
<protein>
    <submittedName>
        <fullName evidence="3">DUF3298 and DUF4163 domain-containing protein</fullName>
    </submittedName>
</protein>
<sequence length="303" mass="32106">MRTSIPKFSVKTPAMLAVALTLALGLGACKKNDDAAPQAQVEAPAPAPAPPAAVDLKDVIEQDARYVVGISYPPAAKKYPGLAEALQRYANGARAELLKSVQAADPAKQSGPYELSLNFTLQAETPEIVAVGVEGTSYTGGAHGAPLVARFVWLPQQNRLLTANDLFPEAASWVAISDYTREQLHASLSQRVDADELPPAERAEVMRTVGRMIDEGTEPTPASFAAFEPVLAPDGHKLMALRFVFPPYQVGPYIDGVRSVEVPTSVLAPMLAPQFRSMFVSVAPAPTPAVDPSAPPALQSTTQ</sequence>
<feature type="signal peptide" evidence="1">
    <location>
        <begin position="1"/>
        <end position="23"/>
    </location>
</feature>
<name>A0ABP9CAN8_9GAMM</name>
<feature type="domain" description="Deacetylase PdaC" evidence="2">
    <location>
        <begin position="66"/>
        <end position="144"/>
    </location>
</feature>